<protein>
    <submittedName>
        <fullName evidence="1">Uncharacterized protein</fullName>
    </submittedName>
</protein>
<dbReference type="Proteomes" id="UP000005837">
    <property type="component" value="Unassembled WGS sequence"/>
</dbReference>
<comment type="caution">
    <text evidence="1">The sequence shown here is derived from an EMBL/GenBank/DDBJ whole genome shotgun (WGS) entry which is preliminary data.</text>
</comment>
<accession>C0DTV6</accession>
<proteinExistence type="predicted"/>
<name>C0DTV6_EIKCO</name>
<dbReference type="AlphaFoldDB" id="C0DTV6"/>
<evidence type="ECO:0000313" key="1">
    <source>
        <dbReference type="EMBL" id="EEG24603.1"/>
    </source>
</evidence>
<gene>
    <name evidence="1" type="ORF">EIKCOROL_00786</name>
</gene>
<reference evidence="1 2" key="1">
    <citation type="submission" date="2009-01" db="EMBL/GenBank/DDBJ databases">
        <authorList>
            <person name="Fulton L."/>
            <person name="Clifton S."/>
            <person name="Chinwalla A.T."/>
            <person name="Mitreva M."/>
            <person name="Sodergren E."/>
            <person name="Weinstock G."/>
            <person name="Clifton S."/>
            <person name="Dooling D.J."/>
            <person name="Fulton B."/>
            <person name="Minx P."/>
            <person name="Pepin K.H."/>
            <person name="Johnson M."/>
            <person name="Bhonagiri V."/>
            <person name="Nash W.E."/>
            <person name="Mardis E.R."/>
            <person name="Wilson R.K."/>
        </authorList>
    </citation>
    <scope>NUCLEOTIDE SEQUENCE [LARGE SCALE GENOMIC DNA]</scope>
    <source>
        <strain evidence="1 2">ATCC 23834</strain>
    </source>
</reference>
<evidence type="ECO:0000313" key="2">
    <source>
        <dbReference type="Proteomes" id="UP000005837"/>
    </source>
</evidence>
<sequence>MFQVAFAVSCFCIVSASSLGMKMYLIQVSKPKGYLKTVFLAGTHFQVAFTNTEGKTRK</sequence>
<dbReference type="HOGENOM" id="CLU_2972214_0_0_4"/>
<dbReference type="EMBL" id="ACEA01000016">
    <property type="protein sequence ID" value="EEG24603.1"/>
    <property type="molecule type" value="Genomic_DNA"/>
</dbReference>
<organism evidence="1 2">
    <name type="scientific">Eikenella corrodens ATCC 23834</name>
    <dbReference type="NCBI Taxonomy" id="546274"/>
    <lineage>
        <taxon>Bacteria</taxon>
        <taxon>Pseudomonadati</taxon>
        <taxon>Pseudomonadota</taxon>
        <taxon>Betaproteobacteria</taxon>
        <taxon>Neisseriales</taxon>
        <taxon>Neisseriaceae</taxon>
        <taxon>Eikenella</taxon>
    </lineage>
</organism>